<name>A0A0F3H0D9_9BACT</name>
<dbReference type="AlphaFoldDB" id="A0A0F3H0D9"/>
<dbReference type="Proteomes" id="UP000033423">
    <property type="component" value="Unassembled WGS sequence"/>
</dbReference>
<comment type="caution">
    <text evidence="1">The sequence shown here is derived from an EMBL/GenBank/DDBJ whole genome shotgun (WGS) entry which is preliminary data.</text>
</comment>
<accession>A0A0F3H0D9</accession>
<evidence type="ECO:0000313" key="1">
    <source>
        <dbReference type="EMBL" id="KJU87600.1"/>
    </source>
</evidence>
<sequence>MADFKGYFADKIKEYLATNQLGNIRGFVNMYLEEKEINLNSDSPEYKKLTREFAKALIEIYKIEKERVLGNYNNDYDNFFKELIKREEKEEDPLLVIIPPELSTRLIGGPVKIEPAPD</sequence>
<evidence type="ECO:0000313" key="2">
    <source>
        <dbReference type="Proteomes" id="UP000033423"/>
    </source>
</evidence>
<reference evidence="1 2" key="1">
    <citation type="submission" date="2015-02" db="EMBL/GenBank/DDBJ databases">
        <title>Single-cell genomics of uncultivated deep-branching MTB reveals a conserved set of magnetosome genes.</title>
        <authorList>
            <person name="Kolinko S."/>
            <person name="Richter M."/>
            <person name="Glockner F.O."/>
            <person name="Brachmann A."/>
            <person name="Schuler D."/>
        </authorList>
    </citation>
    <scope>NUCLEOTIDE SEQUENCE [LARGE SCALE GENOMIC DNA]</scope>
    <source>
        <strain evidence="1">TM-1</strain>
    </source>
</reference>
<gene>
    <name evidence="1" type="ORF">MBAV_000204</name>
</gene>
<organism evidence="1 2">
    <name type="scientific">Candidatus Magnetobacterium bavaricum</name>
    <dbReference type="NCBI Taxonomy" id="29290"/>
    <lineage>
        <taxon>Bacteria</taxon>
        <taxon>Pseudomonadati</taxon>
        <taxon>Nitrospirota</taxon>
        <taxon>Thermodesulfovibrionia</taxon>
        <taxon>Thermodesulfovibrionales</taxon>
        <taxon>Candidatus Magnetobacteriaceae</taxon>
        <taxon>Candidatus Magnetobacterium</taxon>
    </lineage>
</organism>
<protein>
    <submittedName>
        <fullName evidence="1">Uncharacterized protein</fullName>
    </submittedName>
</protein>
<keyword evidence="2" id="KW-1185">Reference proteome</keyword>
<dbReference type="EMBL" id="LACI01000100">
    <property type="protein sequence ID" value="KJU87600.1"/>
    <property type="molecule type" value="Genomic_DNA"/>
</dbReference>
<proteinExistence type="predicted"/>